<dbReference type="KEGG" id="pspc:Strain318_002431"/>
<dbReference type="PANTHER" id="PTHR43110:SF1">
    <property type="entry name" value="THIOL PEROXIDASE"/>
    <property type="match status" value="1"/>
</dbReference>
<evidence type="ECO:0000259" key="3">
    <source>
        <dbReference type="PROSITE" id="PS51352"/>
    </source>
</evidence>
<dbReference type="PROSITE" id="PS51352">
    <property type="entry name" value="THIOREDOXIN_2"/>
    <property type="match status" value="1"/>
</dbReference>
<dbReference type="InterPro" id="IPR036249">
    <property type="entry name" value="Thioredoxin-like_sf"/>
</dbReference>
<dbReference type="CDD" id="cd03017">
    <property type="entry name" value="PRX_BCP"/>
    <property type="match status" value="1"/>
</dbReference>
<protein>
    <submittedName>
        <fullName evidence="4">Redoxin domain-containing protein</fullName>
    </submittedName>
</protein>
<accession>A0AA49K2J3</accession>
<reference evidence="4" key="1">
    <citation type="submission" date="2023-07" db="EMBL/GenBank/DDBJ databases">
        <authorList>
            <person name="Haufschild T."/>
            <person name="Kallscheuer N."/>
            <person name="Hammer J."/>
            <person name="Kohn T."/>
            <person name="Kabuu M."/>
            <person name="Jogler M."/>
            <person name="Wohfarth N."/>
            <person name="Heuer A."/>
            <person name="Rohde M."/>
            <person name="van Teeseling M.C.F."/>
            <person name="Jogler C."/>
        </authorList>
    </citation>
    <scope>NUCLEOTIDE SEQUENCE</scope>
    <source>
        <strain evidence="4">Strain 138</strain>
        <strain evidence="5">Strain 318</strain>
    </source>
</reference>
<dbReference type="AlphaFoldDB" id="A0AA49JW30"/>
<evidence type="ECO:0000256" key="1">
    <source>
        <dbReference type="ARBA" id="ARBA00023284"/>
    </source>
</evidence>
<dbReference type="GO" id="GO:0016491">
    <property type="term" value="F:oxidoreductase activity"/>
    <property type="evidence" value="ECO:0007669"/>
    <property type="project" value="InterPro"/>
</dbReference>
<evidence type="ECO:0000313" key="6">
    <source>
        <dbReference type="Proteomes" id="UP001229955"/>
    </source>
</evidence>
<feature type="signal peptide" evidence="2">
    <location>
        <begin position="1"/>
        <end position="19"/>
    </location>
</feature>
<dbReference type="GO" id="GO:0016209">
    <property type="term" value="F:antioxidant activity"/>
    <property type="evidence" value="ECO:0007669"/>
    <property type="project" value="InterPro"/>
</dbReference>
<dbReference type="RefSeq" id="WP_367885979.1">
    <property type="nucleotide sequence ID" value="NZ_CP130612.1"/>
</dbReference>
<dbReference type="InterPro" id="IPR050455">
    <property type="entry name" value="Tpx_Peroxidase_subfamily"/>
</dbReference>
<dbReference type="InterPro" id="IPR000866">
    <property type="entry name" value="AhpC/TSA"/>
</dbReference>
<evidence type="ECO:0000313" key="5">
    <source>
        <dbReference type="EMBL" id="WKW16023.1"/>
    </source>
</evidence>
<keyword evidence="1" id="KW-0676">Redox-active center</keyword>
<dbReference type="Pfam" id="PF00578">
    <property type="entry name" value="AhpC-TSA"/>
    <property type="match status" value="1"/>
</dbReference>
<sequence length="190" mass="20447">MRSLAFRLPVAAVAFLIGAATVEAQQAAPAGGPKVGDLAPDFTLPAATLNGVSQTPVKLSDLRGQTVVIAFYPRARTRGCTVQMQTYRDQFQTLFNNGRGVTVLAVSTDPVDTIAAWARDEKFPMTFLSDREATVGQLYDVKYPAMNLLRRVLFVVGPDGRITHVMRPFAELAADSYTELGNAVKAAGGR</sequence>
<dbReference type="Gene3D" id="3.40.30.10">
    <property type="entry name" value="Glutaredoxin"/>
    <property type="match status" value="1"/>
</dbReference>
<feature type="domain" description="Thioredoxin" evidence="3">
    <location>
        <begin position="33"/>
        <end position="189"/>
    </location>
</feature>
<dbReference type="InterPro" id="IPR013766">
    <property type="entry name" value="Thioredoxin_domain"/>
</dbReference>
<organism evidence="4">
    <name type="scientific">Pseudogemmatithrix spongiicola</name>
    <dbReference type="NCBI Taxonomy" id="3062599"/>
    <lineage>
        <taxon>Bacteria</taxon>
        <taxon>Pseudomonadati</taxon>
        <taxon>Gemmatimonadota</taxon>
        <taxon>Gemmatimonadia</taxon>
        <taxon>Gemmatimonadales</taxon>
        <taxon>Gemmatimonadaceae</taxon>
        <taxon>Pseudogemmatithrix</taxon>
    </lineage>
</organism>
<evidence type="ECO:0000313" key="4">
    <source>
        <dbReference type="EMBL" id="WKW13117.1"/>
    </source>
</evidence>
<gene>
    <name evidence="4" type="ORF">Strain138_002432</name>
    <name evidence="5" type="ORF">Strain318_002431</name>
</gene>
<dbReference type="Proteomes" id="UP001229955">
    <property type="component" value="Chromosome"/>
</dbReference>
<accession>A0AA49JW30</accession>
<dbReference type="EMBL" id="CP130612">
    <property type="protein sequence ID" value="WKW13117.1"/>
    <property type="molecule type" value="Genomic_DNA"/>
</dbReference>
<evidence type="ECO:0000256" key="2">
    <source>
        <dbReference type="SAM" id="SignalP"/>
    </source>
</evidence>
<name>A0AA49JW30_9BACT</name>
<dbReference type="EMBL" id="CP130613">
    <property type="protein sequence ID" value="WKW16023.1"/>
    <property type="molecule type" value="Genomic_DNA"/>
</dbReference>
<dbReference type="PANTHER" id="PTHR43110">
    <property type="entry name" value="THIOL PEROXIDASE"/>
    <property type="match status" value="1"/>
</dbReference>
<keyword evidence="2" id="KW-0732">Signal</keyword>
<proteinExistence type="predicted"/>
<feature type="chain" id="PRO_5041371212" evidence="2">
    <location>
        <begin position="20"/>
        <end position="190"/>
    </location>
</feature>
<keyword evidence="6" id="KW-1185">Reference proteome</keyword>
<dbReference type="SUPFAM" id="SSF52833">
    <property type="entry name" value="Thioredoxin-like"/>
    <property type="match status" value="1"/>
</dbReference>